<keyword evidence="2" id="KW-1003">Cell membrane</keyword>
<feature type="transmembrane region" description="Helical" evidence="6">
    <location>
        <begin position="16"/>
        <end position="38"/>
    </location>
</feature>
<dbReference type="AlphaFoldDB" id="A0A0H2MJG7"/>
<evidence type="ECO:0000256" key="2">
    <source>
        <dbReference type="ARBA" id="ARBA00022475"/>
    </source>
</evidence>
<dbReference type="SUPFAM" id="SSF158442">
    <property type="entry name" value="DsbB-like"/>
    <property type="match status" value="1"/>
</dbReference>
<dbReference type="Gene3D" id="1.20.1550.10">
    <property type="entry name" value="DsbB-like"/>
    <property type="match status" value="1"/>
</dbReference>
<gene>
    <name evidence="7" type="ORF">WH96_02285</name>
</gene>
<evidence type="ECO:0000256" key="4">
    <source>
        <dbReference type="ARBA" id="ARBA00022989"/>
    </source>
</evidence>
<evidence type="ECO:0000313" key="8">
    <source>
        <dbReference type="Proteomes" id="UP000035444"/>
    </source>
</evidence>
<organism evidence="7 8">
    <name type="scientific">Kiloniella spongiae</name>
    <dbReference type="NCBI Taxonomy" id="1489064"/>
    <lineage>
        <taxon>Bacteria</taxon>
        <taxon>Pseudomonadati</taxon>
        <taxon>Pseudomonadota</taxon>
        <taxon>Alphaproteobacteria</taxon>
        <taxon>Rhodospirillales</taxon>
        <taxon>Kiloniellaceae</taxon>
        <taxon>Kiloniella</taxon>
    </lineage>
</organism>
<keyword evidence="4 6" id="KW-1133">Transmembrane helix</keyword>
<dbReference type="PANTHER" id="PTHR36570:SF3">
    <property type="entry name" value="DISULFIDE BOND FORMATION PROTEIN B"/>
    <property type="match status" value="1"/>
</dbReference>
<dbReference type="PATRIC" id="fig|1489064.4.peg.1383"/>
<dbReference type="EMBL" id="LAQL01000002">
    <property type="protein sequence ID" value="KLN62356.1"/>
    <property type="molecule type" value="Genomic_DNA"/>
</dbReference>
<dbReference type="InterPro" id="IPR024199">
    <property type="entry name" value="Uncharacterised_DsbB"/>
</dbReference>
<evidence type="ECO:0000256" key="1">
    <source>
        <dbReference type="ARBA" id="ARBA00004651"/>
    </source>
</evidence>
<comment type="subcellular location">
    <subcellularLocation>
        <location evidence="1">Cell membrane</location>
        <topology evidence="1">Multi-pass membrane protein</topology>
    </subcellularLocation>
</comment>
<reference evidence="7 8" key="1">
    <citation type="submission" date="2015-03" db="EMBL/GenBank/DDBJ databases">
        <title>Genome Sequence of Kiloniella spongiae MEBiC09566, isolated from a marine sponge.</title>
        <authorList>
            <person name="Shao Z."/>
            <person name="Wang L."/>
            <person name="Li X."/>
        </authorList>
    </citation>
    <scope>NUCLEOTIDE SEQUENCE [LARGE SCALE GENOMIC DNA]</scope>
    <source>
        <strain evidence="7 8">MEBiC09566</strain>
    </source>
</reference>
<dbReference type="InterPro" id="IPR023380">
    <property type="entry name" value="DsbB-like_sf"/>
</dbReference>
<dbReference type="Pfam" id="PF02600">
    <property type="entry name" value="DsbB"/>
    <property type="match status" value="1"/>
</dbReference>
<evidence type="ECO:0000256" key="6">
    <source>
        <dbReference type="SAM" id="Phobius"/>
    </source>
</evidence>
<keyword evidence="5 6" id="KW-0472">Membrane</keyword>
<dbReference type="STRING" id="1489064.WH96_02285"/>
<dbReference type="GO" id="GO:0005886">
    <property type="term" value="C:plasma membrane"/>
    <property type="evidence" value="ECO:0007669"/>
    <property type="project" value="UniProtKB-SubCell"/>
</dbReference>
<dbReference type="GO" id="GO:0006457">
    <property type="term" value="P:protein folding"/>
    <property type="evidence" value="ECO:0007669"/>
    <property type="project" value="InterPro"/>
</dbReference>
<keyword evidence="8" id="KW-1185">Reference proteome</keyword>
<evidence type="ECO:0000256" key="3">
    <source>
        <dbReference type="ARBA" id="ARBA00022692"/>
    </source>
</evidence>
<accession>A0A0H2MJG7</accession>
<dbReference type="PANTHER" id="PTHR36570">
    <property type="entry name" value="DISULFIDE BOND FORMATION PROTEIN B"/>
    <property type="match status" value="1"/>
</dbReference>
<dbReference type="InterPro" id="IPR050183">
    <property type="entry name" value="DsbB"/>
</dbReference>
<sequence>MTALIAIAKDIKTGSMALIAIASCAVVLGAALVFQYVGGLYPCVLCMYQRWAYVVAAGFAFLAWLLRKNPTLARLTLGASSLSFLTGAGIAGFHVGVEKQWWEGTSECQGDALDLSASIEDLTSQLMDQPIVRCDVVPWELFGISMAGYNIVISLALALLCLGTIKASKQV</sequence>
<dbReference type="Proteomes" id="UP000035444">
    <property type="component" value="Unassembled WGS sequence"/>
</dbReference>
<dbReference type="PIRSF" id="PIRSF033913">
    <property type="entry name" value="S-S_format_DsbB"/>
    <property type="match status" value="1"/>
</dbReference>
<name>A0A0H2MJG7_9PROT</name>
<dbReference type="InterPro" id="IPR003752">
    <property type="entry name" value="DiS_bond_form_DsbB/BdbC"/>
</dbReference>
<protein>
    <submittedName>
        <fullName evidence="7">Disulfide bond formation protein</fullName>
    </submittedName>
</protein>
<feature type="transmembrane region" description="Helical" evidence="6">
    <location>
        <begin position="75"/>
        <end position="97"/>
    </location>
</feature>
<comment type="caution">
    <text evidence="7">The sequence shown here is derived from an EMBL/GenBank/DDBJ whole genome shotgun (WGS) entry which is preliminary data.</text>
</comment>
<dbReference type="GO" id="GO:0015035">
    <property type="term" value="F:protein-disulfide reductase activity"/>
    <property type="evidence" value="ECO:0007669"/>
    <property type="project" value="InterPro"/>
</dbReference>
<evidence type="ECO:0000313" key="7">
    <source>
        <dbReference type="EMBL" id="KLN62356.1"/>
    </source>
</evidence>
<keyword evidence="3 6" id="KW-0812">Transmembrane</keyword>
<dbReference type="RefSeq" id="WP_047762479.1">
    <property type="nucleotide sequence ID" value="NZ_LAQL01000002.1"/>
</dbReference>
<feature type="transmembrane region" description="Helical" evidence="6">
    <location>
        <begin position="147"/>
        <end position="165"/>
    </location>
</feature>
<proteinExistence type="predicted"/>
<feature type="transmembrane region" description="Helical" evidence="6">
    <location>
        <begin position="50"/>
        <end position="66"/>
    </location>
</feature>
<evidence type="ECO:0000256" key="5">
    <source>
        <dbReference type="ARBA" id="ARBA00023136"/>
    </source>
</evidence>